<feature type="region of interest" description="Disordered" evidence="2">
    <location>
        <begin position="400"/>
        <end position="428"/>
    </location>
</feature>
<feature type="compositionally biased region" description="Basic and acidic residues" evidence="2">
    <location>
        <begin position="687"/>
        <end position="701"/>
    </location>
</feature>
<name>A0A8S5SKP0_9CAUD</name>
<dbReference type="InterPro" id="IPR036514">
    <property type="entry name" value="SGNH_hydro_sf"/>
</dbReference>
<protein>
    <submittedName>
        <fullName evidence="3">Lipase</fullName>
    </submittedName>
</protein>
<feature type="region of interest" description="Disordered" evidence="2">
    <location>
        <begin position="1"/>
        <end position="102"/>
    </location>
</feature>
<feature type="compositionally biased region" description="Basic residues" evidence="2">
    <location>
        <begin position="330"/>
        <end position="349"/>
    </location>
</feature>
<organism evidence="3">
    <name type="scientific">Siphoviridae sp. ctZgu8</name>
    <dbReference type="NCBI Taxonomy" id="2827893"/>
    <lineage>
        <taxon>Viruses</taxon>
        <taxon>Duplodnaviria</taxon>
        <taxon>Heunggongvirae</taxon>
        <taxon>Uroviricota</taxon>
        <taxon>Caudoviricetes</taxon>
    </lineage>
</organism>
<sequence length="829" mass="91755">MAAGQDRRAGEDAQDPALRRRRGWLGRLAGGREERPRPRLPRHGPQPRHRHGRPRVPDTARHATSDGRDRKHRREGRGVAAAGMEVRKHGSRRNARVRHHHRQTCDAPAVYLVLVAGILQPRGRHERRTRDDRRAARYGGSGTAAAMARHHRLPAGTRASSRRTADVCQMGGFRPQSHLDRRRRSHSPDETPCHRPPARGVLARPQRRRGRAEASRRPRAHPARPVLQGHRLPAGRRGPAVGHAADHPARIRPQGQPDPYLLRVGSGHRRRPALRPDQPRERHRDTLRPSHQGRRIHHIRLHRDRPDAGRPGSDRPMERRHPGQPDHPRFPHRRRSRPHLASLAHRRQGQRQNAHVPQKHGTATETRMHVHAIRRHGAHDRIEHENTAVTRRVRPAQTRLPSGDLRIPRRRGESATRGRQHRRDGLRRLPRRHAAPIEGHRRVRHVGFRLGDGRRSGKELKMADDDEAGVSTDASQGTALWLGDGACAGGGASDAAHRYSTLTSKALGLVEANHAATGVGFATKPDVGSQVDTASKLGLAGVEYVFLMAGITDSYDSLGSMRSATAAAVRAAAKAWPGARVVAGVAPGCLTGLDDTALERMELVWTAIRLGAEDAGALVCDGLWKVCGSDPALCSSGRLPNDDGHALLAESIEASVREDQGEPLDQPIADLTRVVASGGGDWLSRSLRESRRREAEKREANRPTGTELSNITSKLEDVTKGQALMQAIQQQMLGHLKQQQETVEKQQRQLETQQEQLRQQQASLQSQQKQLESIVGQQGETVASLQTVTTDLQKQARNTSVLLNWCNVQFGAISSYVEGYVPGSKPALE</sequence>
<feature type="compositionally biased region" description="Basic residues" evidence="2">
    <location>
        <begin position="38"/>
        <end position="54"/>
    </location>
</feature>
<feature type="compositionally biased region" description="Basic residues" evidence="2">
    <location>
        <begin position="418"/>
        <end position="428"/>
    </location>
</feature>
<dbReference type="Gene3D" id="3.40.50.1110">
    <property type="entry name" value="SGNH hydrolase"/>
    <property type="match status" value="1"/>
</dbReference>
<feature type="compositionally biased region" description="Basic and acidic residues" evidence="2">
    <location>
        <begin position="304"/>
        <end position="329"/>
    </location>
</feature>
<feature type="compositionally biased region" description="Basic and acidic residues" evidence="2">
    <location>
        <begin position="406"/>
        <end position="416"/>
    </location>
</feature>
<dbReference type="EMBL" id="BK032617">
    <property type="protein sequence ID" value="DAF51577.1"/>
    <property type="molecule type" value="Genomic_DNA"/>
</dbReference>
<keyword evidence="1" id="KW-0175">Coiled coil</keyword>
<feature type="compositionally biased region" description="Basic and acidic residues" evidence="2">
    <location>
        <begin position="277"/>
        <end position="288"/>
    </location>
</feature>
<feature type="coiled-coil region" evidence="1">
    <location>
        <begin position="733"/>
        <end position="774"/>
    </location>
</feature>
<evidence type="ECO:0000313" key="3">
    <source>
        <dbReference type="EMBL" id="DAF51577.1"/>
    </source>
</evidence>
<feature type="compositionally biased region" description="Basic and acidic residues" evidence="2">
    <location>
        <begin position="1"/>
        <end position="11"/>
    </location>
</feature>
<feature type="compositionally biased region" description="Polar residues" evidence="2">
    <location>
        <begin position="350"/>
        <end position="365"/>
    </location>
</feature>
<feature type="region of interest" description="Disordered" evidence="2">
    <location>
        <begin position="687"/>
        <end position="706"/>
    </location>
</feature>
<feature type="compositionally biased region" description="Basic and acidic residues" evidence="2">
    <location>
        <begin position="55"/>
        <end position="69"/>
    </location>
</feature>
<reference evidence="3" key="1">
    <citation type="journal article" date="2021" name="Proc. Natl. Acad. Sci. U.S.A.">
        <title>A Catalog of Tens of Thousands of Viruses from Human Metagenomes Reveals Hidden Associations with Chronic Diseases.</title>
        <authorList>
            <person name="Tisza M.J."/>
            <person name="Buck C.B."/>
        </authorList>
    </citation>
    <scope>NUCLEOTIDE SEQUENCE</scope>
    <source>
        <strain evidence="3">CtZgu8</strain>
    </source>
</reference>
<evidence type="ECO:0000256" key="1">
    <source>
        <dbReference type="SAM" id="Coils"/>
    </source>
</evidence>
<dbReference type="SUPFAM" id="SSF52266">
    <property type="entry name" value="SGNH hydrolase"/>
    <property type="match status" value="1"/>
</dbReference>
<feature type="compositionally biased region" description="Basic residues" evidence="2">
    <location>
        <begin position="291"/>
        <end position="303"/>
    </location>
</feature>
<feature type="compositionally biased region" description="Basic residues" evidence="2">
    <location>
        <begin position="89"/>
        <end position="102"/>
    </location>
</feature>
<proteinExistence type="predicted"/>
<accession>A0A8S5SKP0</accession>
<evidence type="ECO:0000256" key="2">
    <source>
        <dbReference type="SAM" id="MobiDB-lite"/>
    </source>
</evidence>
<feature type="region of interest" description="Disordered" evidence="2">
    <location>
        <begin position="123"/>
        <end position="366"/>
    </location>
</feature>